<evidence type="ECO:0000313" key="2">
    <source>
        <dbReference type="EMBL" id="KON84934.1"/>
    </source>
</evidence>
<dbReference type="PATRIC" id="fig|189381.12.peg.2668"/>
<dbReference type="EMBL" id="VTEQ01000002">
    <property type="protein sequence ID" value="TYS54840.1"/>
    <property type="molecule type" value="Genomic_DNA"/>
</dbReference>
<dbReference type="PROSITE" id="PS51257">
    <property type="entry name" value="PROKAR_LIPOPROTEIN"/>
    <property type="match status" value="1"/>
</dbReference>
<accession>A0A0M0G510</accession>
<dbReference type="AlphaFoldDB" id="A0A0M0G510"/>
<dbReference type="RefSeq" id="WP_053428539.1">
    <property type="nucleotide sequence ID" value="NZ_JAMQJB010000001.1"/>
</dbReference>
<organism evidence="2 4">
    <name type="scientific">Rossellomorea marisflavi</name>
    <dbReference type="NCBI Taxonomy" id="189381"/>
    <lineage>
        <taxon>Bacteria</taxon>
        <taxon>Bacillati</taxon>
        <taxon>Bacillota</taxon>
        <taxon>Bacilli</taxon>
        <taxon>Bacillales</taxon>
        <taxon>Bacillaceae</taxon>
        <taxon>Rossellomorea</taxon>
    </lineage>
</organism>
<feature type="domain" description="DUF4097" evidence="1">
    <location>
        <begin position="148"/>
        <end position="226"/>
    </location>
</feature>
<evidence type="ECO:0000313" key="4">
    <source>
        <dbReference type="Proteomes" id="UP000037405"/>
    </source>
</evidence>
<dbReference type="STRING" id="189381.GCA_900166615_01284"/>
<dbReference type="InterPro" id="IPR025164">
    <property type="entry name" value="Toastrack_DUF4097"/>
</dbReference>
<proteinExistence type="predicted"/>
<dbReference type="Proteomes" id="UP000037405">
    <property type="component" value="Unassembled WGS sequence"/>
</dbReference>
<protein>
    <submittedName>
        <fullName evidence="3">DUF4097 domain-containing protein</fullName>
    </submittedName>
</protein>
<reference evidence="4" key="1">
    <citation type="submission" date="2015-07" db="EMBL/GenBank/DDBJ databases">
        <title>Fjat-14235 jcm11544.</title>
        <authorList>
            <person name="Liu B."/>
            <person name="Wang J."/>
            <person name="Zhu Y."/>
            <person name="Liu G."/>
            <person name="Chen Q."/>
            <person name="Chen Z."/>
            <person name="Lan J."/>
            <person name="Che J."/>
            <person name="Ge C."/>
            <person name="Shi H."/>
            <person name="Pan Z."/>
            <person name="Liu X."/>
        </authorList>
    </citation>
    <scope>NUCLEOTIDE SEQUENCE [LARGE SCALE GENOMIC DNA]</scope>
    <source>
        <strain evidence="4">JCM 11544</strain>
    </source>
</reference>
<gene>
    <name evidence="2" type="ORF">AF331_13110</name>
    <name evidence="3" type="ORF">FZC83_07785</name>
</gene>
<reference evidence="2" key="2">
    <citation type="submission" date="2015-07" db="EMBL/GenBank/DDBJ databases">
        <title>MeaNS - Measles Nucleotide Surveillance Program.</title>
        <authorList>
            <person name="Tran T."/>
            <person name="Druce J."/>
        </authorList>
    </citation>
    <scope>NUCLEOTIDE SEQUENCE</scope>
    <source>
        <strain evidence="2">JCM 11544</strain>
    </source>
</reference>
<sequence length="230" mass="25354">MKFIYSSLLILTLLLTGCSKEETQEFPDQKNIFVETDGQNISVVPSKTDQITVKSEDELITDVKQEGIHFSLADTKPINFKTSTLTIAIPDNNHDAISLISTSGKIKGKEVHAAKLYSKSDSGSIRLSSIQGEQIEIETLSGNTTLTSDNQLTKDTNIKTETGDINIVFKKEMNNILLDLQTTSGSIHTPFQKDPTIDNGKQRLTYKKGNVEHTLSLESNSGTINVDYSK</sequence>
<evidence type="ECO:0000259" key="1">
    <source>
        <dbReference type="Pfam" id="PF13349"/>
    </source>
</evidence>
<dbReference type="EMBL" id="LGUE01000004">
    <property type="protein sequence ID" value="KON84934.1"/>
    <property type="molecule type" value="Genomic_DNA"/>
</dbReference>
<dbReference type="Proteomes" id="UP000322997">
    <property type="component" value="Unassembled WGS sequence"/>
</dbReference>
<comment type="caution">
    <text evidence="2">The sequence shown here is derived from an EMBL/GenBank/DDBJ whole genome shotgun (WGS) entry which is preliminary data.</text>
</comment>
<dbReference type="Pfam" id="PF13349">
    <property type="entry name" value="DUF4097"/>
    <property type="match status" value="2"/>
</dbReference>
<evidence type="ECO:0000313" key="3">
    <source>
        <dbReference type="EMBL" id="TYS54840.1"/>
    </source>
</evidence>
<feature type="domain" description="DUF4097" evidence="1">
    <location>
        <begin position="30"/>
        <end position="147"/>
    </location>
</feature>
<keyword evidence="4" id="KW-1185">Reference proteome</keyword>
<reference evidence="3 5" key="3">
    <citation type="submission" date="2019-08" db="EMBL/GenBank/DDBJ databases">
        <title>Bacillus genomes from the desert of Cuatro Cienegas, Coahuila.</title>
        <authorList>
            <person name="Olmedo-Alvarez G."/>
        </authorList>
    </citation>
    <scope>NUCLEOTIDE SEQUENCE [LARGE SCALE GENOMIC DNA]</scope>
    <source>
        <strain evidence="3 5">CH108_3D</strain>
    </source>
</reference>
<evidence type="ECO:0000313" key="5">
    <source>
        <dbReference type="Proteomes" id="UP000322997"/>
    </source>
</evidence>
<name>A0A0M0G510_9BACI</name>